<accession>A0A840YDR1</accession>
<name>A0A840YDR1_9PROT</name>
<proteinExistence type="predicted"/>
<organism evidence="1 2">
    <name type="scientific">Muricoccus pecuniae</name>
    <dbReference type="NCBI Taxonomy" id="693023"/>
    <lineage>
        <taxon>Bacteria</taxon>
        <taxon>Pseudomonadati</taxon>
        <taxon>Pseudomonadota</taxon>
        <taxon>Alphaproteobacteria</taxon>
        <taxon>Acetobacterales</taxon>
        <taxon>Roseomonadaceae</taxon>
        <taxon>Muricoccus</taxon>
    </lineage>
</organism>
<dbReference type="Proteomes" id="UP000580654">
    <property type="component" value="Unassembled WGS sequence"/>
</dbReference>
<dbReference type="AlphaFoldDB" id="A0A840YDR1"/>
<evidence type="ECO:0000313" key="1">
    <source>
        <dbReference type="EMBL" id="MBB5694281.1"/>
    </source>
</evidence>
<dbReference type="RefSeq" id="WP_184518058.1">
    <property type="nucleotide sequence ID" value="NZ_JACIJD010000009.1"/>
</dbReference>
<evidence type="ECO:0000313" key="2">
    <source>
        <dbReference type="Proteomes" id="UP000580654"/>
    </source>
</evidence>
<sequence>MSPRALSNDALQEAIRDAFEALDAASERALEAQNIALLHSRRDVLMEEARRRGIRVPLHPRPICIEPWWVSYTPEYDDPIRAALDAYKAASRAGAEPAELDRLWAVLRRAQAAKLAVIYPSQPGPYRPLPFTPAAPRFMARVQRRA</sequence>
<comment type="caution">
    <text evidence="1">The sequence shown here is derived from an EMBL/GenBank/DDBJ whole genome shotgun (WGS) entry which is preliminary data.</text>
</comment>
<protein>
    <submittedName>
        <fullName evidence="1">Uncharacterized protein</fullName>
    </submittedName>
</protein>
<gene>
    <name evidence="1" type="ORF">FHS87_002326</name>
</gene>
<keyword evidence="2" id="KW-1185">Reference proteome</keyword>
<dbReference type="EMBL" id="JACIJD010000009">
    <property type="protein sequence ID" value="MBB5694281.1"/>
    <property type="molecule type" value="Genomic_DNA"/>
</dbReference>
<reference evidence="1 2" key="1">
    <citation type="submission" date="2020-08" db="EMBL/GenBank/DDBJ databases">
        <title>Genomic Encyclopedia of Type Strains, Phase IV (KMG-IV): sequencing the most valuable type-strain genomes for metagenomic binning, comparative biology and taxonomic classification.</title>
        <authorList>
            <person name="Goeker M."/>
        </authorList>
    </citation>
    <scope>NUCLEOTIDE SEQUENCE [LARGE SCALE GENOMIC DNA]</scope>
    <source>
        <strain evidence="1 2">DSM 25622</strain>
    </source>
</reference>